<dbReference type="Gene3D" id="1.10.340.30">
    <property type="entry name" value="Hypothetical protein, domain 2"/>
    <property type="match status" value="1"/>
</dbReference>
<sequence length="393" mass="41499">MSGARTRSWDDPELDRLDSALAGILAAPGPVPSVAALAAAVGVDATRLEALFRAHVHAAPEAFLRRASVRAAGRRLVEGEAVRDLDARTFRRETGLTPEAYATLLETGRFALALPPDFRAADLLRFHGRDAQSVSERVEGTTLRKAFLAEGIPAVLTLAFGKGRVAVALEGGPGTRGASAGAHAAALRLLGWHGDPGPFEAAHPDLSRGREGLRIPLTLDPFEALVWAIVGQQVNLAFAYALRRDLIRLAGLPAAHGLIAHPDPEHLATLAPEALQALRFSRRKAEYLIGAAQAVAGGHLRFDALPTATGAGRALLALRGCGTWTAQYVLMRGLGFADCVPLGDAALTLALQRRFGLPERPDAAATARLLAPFAPHRSLATFHLWASLKGVPA</sequence>
<dbReference type="SUPFAM" id="SSF48150">
    <property type="entry name" value="DNA-glycosylase"/>
    <property type="match status" value="1"/>
</dbReference>
<dbReference type="CDD" id="cd00056">
    <property type="entry name" value="ENDO3c"/>
    <property type="match status" value="1"/>
</dbReference>
<dbReference type="InterPro" id="IPR010316">
    <property type="entry name" value="AlkA_N"/>
</dbReference>
<evidence type="ECO:0000259" key="6">
    <source>
        <dbReference type="SMART" id="SM01009"/>
    </source>
</evidence>
<comment type="caution">
    <text evidence="7">The sequence shown here is derived from an EMBL/GenBank/DDBJ whole genome shotgun (WGS) entry which is preliminary data.</text>
</comment>
<keyword evidence="4" id="KW-0234">DNA repair</keyword>
<dbReference type="Pfam" id="PF00730">
    <property type="entry name" value="HhH-GPD"/>
    <property type="match status" value="1"/>
</dbReference>
<gene>
    <name evidence="7" type="ORF">GETHPA_08460</name>
</gene>
<dbReference type="RefSeq" id="WP_285723305.1">
    <property type="nucleotide sequence ID" value="NZ_BSDD01000001.1"/>
</dbReference>
<evidence type="ECO:0000256" key="4">
    <source>
        <dbReference type="ARBA" id="ARBA00023204"/>
    </source>
</evidence>
<feature type="domain" description="HhH-GPD" evidence="5">
    <location>
        <begin position="230"/>
        <end position="389"/>
    </location>
</feature>
<feature type="domain" description="DNA-3-methyladenine glycosylase AlkA N-terminal" evidence="6">
    <location>
        <begin position="109"/>
        <end position="220"/>
    </location>
</feature>
<dbReference type="InterPro" id="IPR003265">
    <property type="entry name" value="HhH-GPD_domain"/>
</dbReference>
<dbReference type="PANTHER" id="PTHR43003:SF5">
    <property type="entry name" value="DNA-3-METHYLADENINE GLYCOSYLASE"/>
    <property type="match status" value="1"/>
</dbReference>
<dbReference type="EC" id="3.2.2.21" evidence="2"/>
<dbReference type="InterPro" id="IPR051912">
    <property type="entry name" value="Alkylbase_DNA_Glycosylase/TA"/>
</dbReference>
<name>A0ABQ5Q470_9BACT</name>
<dbReference type="PANTHER" id="PTHR43003">
    <property type="entry name" value="DNA-3-METHYLADENINE GLYCOSYLASE"/>
    <property type="match status" value="1"/>
</dbReference>
<keyword evidence="3" id="KW-0227">DNA damage</keyword>
<organism evidence="7 8">
    <name type="scientific">Geothrix rubra</name>
    <dbReference type="NCBI Taxonomy" id="2927977"/>
    <lineage>
        <taxon>Bacteria</taxon>
        <taxon>Pseudomonadati</taxon>
        <taxon>Acidobacteriota</taxon>
        <taxon>Holophagae</taxon>
        <taxon>Holophagales</taxon>
        <taxon>Holophagaceae</taxon>
        <taxon>Geothrix</taxon>
    </lineage>
</organism>
<dbReference type="Gene3D" id="3.30.310.20">
    <property type="entry name" value="DNA-3-methyladenine glycosylase AlkA, N-terminal domain"/>
    <property type="match status" value="1"/>
</dbReference>
<dbReference type="SMART" id="SM00478">
    <property type="entry name" value="ENDO3c"/>
    <property type="match status" value="1"/>
</dbReference>
<dbReference type="InterPro" id="IPR011257">
    <property type="entry name" value="DNA_glycosylase"/>
</dbReference>
<protein>
    <recommendedName>
        <fullName evidence="2">DNA-3-methyladenine glycosylase II</fullName>
        <ecNumber evidence="2">3.2.2.21</ecNumber>
    </recommendedName>
</protein>
<dbReference type="EMBL" id="BSDD01000001">
    <property type="protein sequence ID" value="GLH69313.1"/>
    <property type="molecule type" value="Genomic_DNA"/>
</dbReference>
<comment type="catalytic activity">
    <reaction evidence="1">
        <text>Hydrolysis of alkylated DNA, releasing 3-methyladenine, 3-methylguanine, 7-methylguanine and 7-methyladenine.</text>
        <dbReference type="EC" id="3.2.2.21"/>
    </reaction>
</comment>
<evidence type="ECO:0000256" key="3">
    <source>
        <dbReference type="ARBA" id="ARBA00022763"/>
    </source>
</evidence>
<dbReference type="InterPro" id="IPR037046">
    <property type="entry name" value="AlkA_N_sf"/>
</dbReference>
<reference evidence="7 8" key="1">
    <citation type="journal article" date="2023" name="Antonie Van Leeuwenhoek">
        <title>Mesoterricola silvestris gen. nov., sp. nov., Mesoterricola sediminis sp. nov., Geothrix oryzae sp. nov., Geothrix edaphica sp. nov., Geothrix rubra sp. nov., and Geothrix limicola sp. nov., six novel members of Acidobacteriota isolated from soils.</title>
        <authorList>
            <person name="Itoh H."/>
            <person name="Sugisawa Y."/>
            <person name="Mise K."/>
            <person name="Xu Z."/>
            <person name="Kuniyasu M."/>
            <person name="Ushijima N."/>
            <person name="Kawano K."/>
            <person name="Kobayashi E."/>
            <person name="Shiratori Y."/>
            <person name="Masuda Y."/>
            <person name="Senoo K."/>
        </authorList>
    </citation>
    <scope>NUCLEOTIDE SEQUENCE [LARGE SCALE GENOMIC DNA]</scope>
    <source>
        <strain evidence="7 8">Red803</strain>
    </source>
</reference>
<accession>A0ABQ5Q470</accession>
<evidence type="ECO:0000313" key="8">
    <source>
        <dbReference type="Proteomes" id="UP001165089"/>
    </source>
</evidence>
<proteinExistence type="predicted"/>
<evidence type="ECO:0000259" key="5">
    <source>
        <dbReference type="SMART" id="SM00478"/>
    </source>
</evidence>
<keyword evidence="8" id="KW-1185">Reference proteome</keyword>
<evidence type="ECO:0000313" key="7">
    <source>
        <dbReference type="EMBL" id="GLH69313.1"/>
    </source>
</evidence>
<evidence type="ECO:0000256" key="2">
    <source>
        <dbReference type="ARBA" id="ARBA00012000"/>
    </source>
</evidence>
<dbReference type="SMART" id="SM01009">
    <property type="entry name" value="AlkA_N"/>
    <property type="match status" value="1"/>
</dbReference>
<dbReference type="Proteomes" id="UP001165089">
    <property type="component" value="Unassembled WGS sequence"/>
</dbReference>
<evidence type="ECO:0000256" key="1">
    <source>
        <dbReference type="ARBA" id="ARBA00000086"/>
    </source>
</evidence>